<feature type="non-terminal residue" evidence="3">
    <location>
        <position position="154"/>
    </location>
</feature>
<feature type="non-terminal residue" evidence="3">
    <location>
        <position position="1"/>
    </location>
</feature>
<gene>
    <name evidence="3" type="primary">LOC113464652</name>
</gene>
<dbReference type="AlphaFoldDB" id="A0AAJ7WCI5"/>
<dbReference type="PRINTS" id="PR00756">
    <property type="entry name" value="ALADIPTASE"/>
</dbReference>
<dbReference type="GO" id="GO:0042277">
    <property type="term" value="F:peptide binding"/>
    <property type="evidence" value="ECO:0007669"/>
    <property type="project" value="TreeGrafter"/>
</dbReference>
<evidence type="ECO:0000259" key="1">
    <source>
        <dbReference type="Pfam" id="PF17900"/>
    </source>
</evidence>
<dbReference type="GO" id="GO:0005615">
    <property type="term" value="C:extracellular space"/>
    <property type="evidence" value="ECO:0007669"/>
    <property type="project" value="TreeGrafter"/>
</dbReference>
<feature type="domain" description="Aminopeptidase N-like N-terminal" evidence="1">
    <location>
        <begin position="3"/>
        <end position="70"/>
    </location>
</feature>
<dbReference type="KEGG" id="ccal:113464652"/>
<dbReference type="GeneID" id="113464652"/>
<dbReference type="InterPro" id="IPR045357">
    <property type="entry name" value="Aminopeptidase_N-like_N"/>
</dbReference>
<dbReference type="Gene3D" id="3.30.2010.30">
    <property type="match status" value="1"/>
</dbReference>
<dbReference type="PANTHER" id="PTHR11533">
    <property type="entry name" value="PROTEASE M1 ZINC METALLOPROTEASE"/>
    <property type="match status" value="1"/>
</dbReference>
<reference evidence="3" key="1">
    <citation type="submission" date="2025-08" db="UniProtKB">
        <authorList>
            <consortium name="RefSeq"/>
        </authorList>
    </citation>
    <scope>IDENTIFICATION</scope>
    <source>
        <tissue evidence="3">Whole body</tissue>
    </source>
</reference>
<dbReference type="GO" id="GO:0043171">
    <property type="term" value="P:peptide catabolic process"/>
    <property type="evidence" value="ECO:0007669"/>
    <property type="project" value="TreeGrafter"/>
</dbReference>
<dbReference type="Pfam" id="PF17900">
    <property type="entry name" value="Peptidase_M1_N"/>
    <property type="match status" value="1"/>
</dbReference>
<dbReference type="Gene3D" id="2.60.40.1730">
    <property type="entry name" value="tricorn interacting facor f3 domain"/>
    <property type="match status" value="1"/>
</dbReference>
<sequence>FFGTTQFEPSYARLVFPCWDEPIYKAKFNISLTHDKTQQAISNMDVLKTEEEDDKITTSFKETPVMSTYLLAFVIGNYQFKEDKVGNFTYRVWARENYINRTDYILKTGRQIVERMNLYTNISYETYMPDKLDQAMVRVFFPSLGMENWGLVIY</sequence>
<proteinExistence type="predicted"/>
<dbReference type="GO" id="GO:0008270">
    <property type="term" value="F:zinc ion binding"/>
    <property type="evidence" value="ECO:0007669"/>
    <property type="project" value="TreeGrafter"/>
</dbReference>
<dbReference type="GO" id="GO:0016020">
    <property type="term" value="C:membrane"/>
    <property type="evidence" value="ECO:0007669"/>
    <property type="project" value="TreeGrafter"/>
</dbReference>
<dbReference type="GO" id="GO:0070006">
    <property type="term" value="F:metalloaminopeptidase activity"/>
    <property type="evidence" value="ECO:0007669"/>
    <property type="project" value="TreeGrafter"/>
</dbReference>
<dbReference type="SUPFAM" id="SSF55486">
    <property type="entry name" value="Metalloproteases ('zincins'), catalytic domain"/>
    <property type="match status" value="1"/>
</dbReference>
<evidence type="ECO:0000313" key="3">
    <source>
        <dbReference type="RefSeq" id="XP_026671363.1"/>
    </source>
</evidence>
<dbReference type="PANTHER" id="PTHR11533:SF299">
    <property type="entry name" value="AMINOPEPTIDASE"/>
    <property type="match status" value="1"/>
</dbReference>
<dbReference type="SUPFAM" id="SSF63737">
    <property type="entry name" value="Leukotriene A4 hydrolase N-terminal domain"/>
    <property type="match status" value="1"/>
</dbReference>
<dbReference type="InterPro" id="IPR042097">
    <property type="entry name" value="Aminopeptidase_N-like_N_sf"/>
</dbReference>
<dbReference type="InterPro" id="IPR001930">
    <property type="entry name" value="Peptidase_M1"/>
</dbReference>
<protein>
    <submittedName>
        <fullName evidence="3">Thyrotropin-releasing hormone-degrading ectoenzyme-like</fullName>
    </submittedName>
</protein>
<dbReference type="InterPro" id="IPR050344">
    <property type="entry name" value="Peptidase_M1_aminopeptidases"/>
</dbReference>
<keyword evidence="2" id="KW-1185">Reference proteome</keyword>
<accession>A0AAJ7WCI5</accession>
<dbReference type="RefSeq" id="XP_026671363.1">
    <property type="nucleotide sequence ID" value="XM_026815562.1"/>
</dbReference>
<dbReference type="Proteomes" id="UP000694925">
    <property type="component" value="Unplaced"/>
</dbReference>
<organism evidence="2 3">
    <name type="scientific">Ceratina calcarata</name>
    <dbReference type="NCBI Taxonomy" id="156304"/>
    <lineage>
        <taxon>Eukaryota</taxon>
        <taxon>Metazoa</taxon>
        <taxon>Ecdysozoa</taxon>
        <taxon>Arthropoda</taxon>
        <taxon>Hexapoda</taxon>
        <taxon>Insecta</taxon>
        <taxon>Pterygota</taxon>
        <taxon>Neoptera</taxon>
        <taxon>Endopterygota</taxon>
        <taxon>Hymenoptera</taxon>
        <taxon>Apocrita</taxon>
        <taxon>Aculeata</taxon>
        <taxon>Apoidea</taxon>
        <taxon>Anthophila</taxon>
        <taxon>Apidae</taxon>
        <taxon>Ceratina</taxon>
        <taxon>Zadontomerus</taxon>
    </lineage>
</organism>
<dbReference type="GO" id="GO:0006508">
    <property type="term" value="P:proteolysis"/>
    <property type="evidence" value="ECO:0007669"/>
    <property type="project" value="InterPro"/>
</dbReference>
<dbReference type="GO" id="GO:0005737">
    <property type="term" value="C:cytoplasm"/>
    <property type="evidence" value="ECO:0007669"/>
    <property type="project" value="TreeGrafter"/>
</dbReference>
<evidence type="ECO:0000313" key="2">
    <source>
        <dbReference type="Proteomes" id="UP000694925"/>
    </source>
</evidence>
<name>A0AAJ7WCI5_9HYME</name>